<feature type="non-terminal residue" evidence="1">
    <location>
        <position position="156"/>
    </location>
</feature>
<sequence>LTPQLGNAAQKDAQENIYDRTEGRLAIPGMFGFGKIFSSSDRTEFKSGTDFLRWVKTAKPGRYTVFADTNVVVPGIQTNGVIEIIWPQPKTSPNDEYAYKIIIYYGVNGHIYYNRCAVASGGGYLVGWENLKVDEASLRALIEARAPLKSPALTGT</sequence>
<proteinExistence type="predicted"/>
<reference evidence="1 2" key="1">
    <citation type="submission" date="2020-06" db="EMBL/GenBank/DDBJ databases">
        <title>REHAB project genomes.</title>
        <authorList>
            <person name="Shaw L.P."/>
        </authorList>
    </citation>
    <scope>NUCLEOTIDE SEQUENCE [LARGE SCALE GENOMIC DNA]</scope>
    <source>
        <strain evidence="1 2">RHBSTW-00604</strain>
    </source>
</reference>
<evidence type="ECO:0000313" key="2">
    <source>
        <dbReference type="Proteomes" id="UP000518474"/>
    </source>
</evidence>
<dbReference type="AlphaFoldDB" id="A0A7W3G1Q7"/>
<name>A0A7W3G1Q7_9ESCH</name>
<comment type="caution">
    <text evidence="1">The sequence shown here is derived from an EMBL/GenBank/DDBJ whole genome shotgun (WGS) entry which is preliminary data.</text>
</comment>
<evidence type="ECO:0000313" key="1">
    <source>
        <dbReference type="EMBL" id="MBA7901261.1"/>
    </source>
</evidence>
<accession>A0A7W3G1Q7</accession>
<feature type="non-terminal residue" evidence="1">
    <location>
        <position position="1"/>
    </location>
</feature>
<gene>
    <name evidence="1" type="ORF">HV245_24565</name>
</gene>
<protein>
    <submittedName>
        <fullName evidence="1">Shikimate transporter</fullName>
    </submittedName>
</protein>
<dbReference type="EMBL" id="JABXPT010000082">
    <property type="protein sequence ID" value="MBA7901261.1"/>
    <property type="molecule type" value="Genomic_DNA"/>
</dbReference>
<organism evidence="1 2">
    <name type="scientific">Escherichia marmotae</name>
    <dbReference type="NCBI Taxonomy" id="1499973"/>
    <lineage>
        <taxon>Bacteria</taxon>
        <taxon>Pseudomonadati</taxon>
        <taxon>Pseudomonadota</taxon>
        <taxon>Gammaproteobacteria</taxon>
        <taxon>Enterobacterales</taxon>
        <taxon>Enterobacteriaceae</taxon>
        <taxon>Escherichia</taxon>
    </lineage>
</organism>
<dbReference type="Proteomes" id="UP000518474">
    <property type="component" value="Unassembled WGS sequence"/>
</dbReference>